<feature type="domain" description="CHRD" evidence="1">
    <location>
        <begin position="70"/>
        <end position="186"/>
    </location>
</feature>
<reference evidence="3" key="1">
    <citation type="journal article" date="2019" name="Int. J. Syst. Evol. Microbiol.">
        <title>The Global Catalogue of Microorganisms (GCM) 10K type strain sequencing project: providing services to taxonomists for standard genome sequencing and annotation.</title>
        <authorList>
            <consortium name="The Broad Institute Genomics Platform"/>
            <consortium name="The Broad Institute Genome Sequencing Center for Infectious Disease"/>
            <person name="Wu L."/>
            <person name="Ma J."/>
        </authorList>
    </citation>
    <scope>NUCLEOTIDE SEQUENCE [LARGE SCALE GENOMIC DNA]</scope>
    <source>
        <strain evidence="3">NBRC 102520</strain>
    </source>
</reference>
<dbReference type="EMBL" id="BSOW01000019">
    <property type="protein sequence ID" value="GLR88523.1"/>
    <property type="molecule type" value="Genomic_DNA"/>
</dbReference>
<dbReference type="SMART" id="SM00754">
    <property type="entry name" value="CHRD"/>
    <property type="match status" value="1"/>
</dbReference>
<name>A0ABQ6B8K5_9BRAD</name>
<accession>A0ABQ6B8K5</accession>
<organism evidence="2 3">
    <name type="scientific">Bradyrhizobium iriomotense</name>
    <dbReference type="NCBI Taxonomy" id="441950"/>
    <lineage>
        <taxon>Bacteria</taxon>
        <taxon>Pseudomonadati</taxon>
        <taxon>Pseudomonadota</taxon>
        <taxon>Alphaproteobacteria</taxon>
        <taxon>Hyphomicrobiales</taxon>
        <taxon>Nitrobacteraceae</taxon>
        <taxon>Bradyrhizobium</taxon>
    </lineage>
</organism>
<evidence type="ECO:0000313" key="3">
    <source>
        <dbReference type="Proteomes" id="UP001156905"/>
    </source>
</evidence>
<gene>
    <name evidence="2" type="ORF">GCM10007857_52350</name>
</gene>
<evidence type="ECO:0000313" key="2">
    <source>
        <dbReference type="EMBL" id="GLR88523.1"/>
    </source>
</evidence>
<dbReference type="PROSITE" id="PS50933">
    <property type="entry name" value="CHRD"/>
    <property type="match status" value="1"/>
</dbReference>
<keyword evidence="3" id="KW-1185">Reference proteome</keyword>
<comment type="caution">
    <text evidence="2">The sequence shown here is derived from an EMBL/GenBank/DDBJ whole genome shotgun (WGS) entry which is preliminary data.</text>
</comment>
<dbReference type="Proteomes" id="UP001156905">
    <property type="component" value="Unassembled WGS sequence"/>
</dbReference>
<dbReference type="InterPro" id="IPR010895">
    <property type="entry name" value="CHRD"/>
</dbReference>
<dbReference type="Pfam" id="PF07452">
    <property type="entry name" value="CHRD"/>
    <property type="match status" value="1"/>
</dbReference>
<proteinExistence type="predicted"/>
<sequence length="186" mass="18828">MVDAAPGGHDAFESGIDLLPEFPVAAGVPPERVEAQYDLEVGEDVMTKAVRLAGAILLGATVLGTTASAEVIKLTAELKGSNEVPPNSSSGSGKAEATFDTDSKVLTYAVTYSGLTGPAVGAHFHGPSEPGKNAGIALPFKSAQSPIQGTATLSDAQAADLLAGKWYANIHTAANPGGELRGQMAK</sequence>
<protein>
    <submittedName>
        <fullName evidence="2">CHRD domain-containing protein</fullName>
    </submittedName>
</protein>
<evidence type="ECO:0000259" key="1">
    <source>
        <dbReference type="PROSITE" id="PS50933"/>
    </source>
</evidence>